<dbReference type="AlphaFoldDB" id="A0A4Z0MS01"/>
<dbReference type="InterPro" id="IPR001173">
    <property type="entry name" value="Glyco_trans_2-like"/>
</dbReference>
<keyword evidence="1" id="KW-0812">Transmembrane</keyword>
<dbReference type="GO" id="GO:0016758">
    <property type="term" value="F:hexosyltransferase activity"/>
    <property type="evidence" value="ECO:0007669"/>
    <property type="project" value="UniProtKB-ARBA"/>
</dbReference>
<dbReference type="PANTHER" id="PTHR22916">
    <property type="entry name" value="GLYCOSYLTRANSFERASE"/>
    <property type="match status" value="1"/>
</dbReference>
<protein>
    <submittedName>
        <fullName evidence="3">Glycosyltransferase</fullName>
    </submittedName>
</protein>
<comment type="caution">
    <text evidence="3">The sequence shown here is derived from an EMBL/GenBank/DDBJ whole genome shotgun (WGS) entry which is preliminary data.</text>
</comment>
<evidence type="ECO:0000259" key="2">
    <source>
        <dbReference type="Pfam" id="PF00535"/>
    </source>
</evidence>
<evidence type="ECO:0000313" key="4">
    <source>
        <dbReference type="Proteomes" id="UP000298284"/>
    </source>
</evidence>
<keyword evidence="1" id="KW-0472">Membrane</keyword>
<dbReference type="Proteomes" id="UP000298284">
    <property type="component" value="Unassembled WGS sequence"/>
</dbReference>
<dbReference type="Pfam" id="PF00535">
    <property type="entry name" value="Glycos_transf_2"/>
    <property type="match status" value="1"/>
</dbReference>
<keyword evidence="3" id="KW-0808">Transferase</keyword>
<evidence type="ECO:0000313" key="3">
    <source>
        <dbReference type="EMBL" id="TGD82229.1"/>
    </source>
</evidence>
<feature type="domain" description="Glycosyltransferase 2-like" evidence="2">
    <location>
        <begin position="6"/>
        <end position="154"/>
    </location>
</feature>
<dbReference type="EMBL" id="SRKZ01000001">
    <property type="protein sequence ID" value="TGD82229.1"/>
    <property type="molecule type" value="Genomic_DNA"/>
</dbReference>
<organism evidence="3 4">
    <name type="scientific">Hymenobacter wooponensis</name>
    <dbReference type="NCBI Taxonomy" id="1525360"/>
    <lineage>
        <taxon>Bacteria</taxon>
        <taxon>Pseudomonadati</taxon>
        <taxon>Bacteroidota</taxon>
        <taxon>Cytophagia</taxon>
        <taxon>Cytophagales</taxon>
        <taxon>Hymenobacteraceae</taxon>
        <taxon>Hymenobacter</taxon>
    </lineage>
</organism>
<dbReference type="InterPro" id="IPR029044">
    <property type="entry name" value="Nucleotide-diphossugar_trans"/>
</dbReference>
<reference evidence="3 4" key="1">
    <citation type="submission" date="2019-04" db="EMBL/GenBank/DDBJ databases">
        <authorList>
            <person name="Feng G."/>
            <person name="Zhang J."/>
            <person name="Zhu H."/>
        </authorList>
    </citation>
    <scope>NUCLEOTIDE SEQUENCE [LARGE SCALE GENOMIC DNA]</scope>
    <source>
        <strain evidence="3 4">JCM 19491</strain>
    </source>
</reference>
<keyword evidence="1" id="KW-1133">Transmembrane helix</keyword>
<dbReference type="RefSeq" id="WP_135528394.1">
    <property type="nucleotide sequence ID" value="NZ_SRKZ01000001.1"/>
</dbReference>
<sequence>MAPTVSVILPVYNQEPYLAETIESVLAQSFTDFELLILDDGSKDGSADIIRRYAARDPRIRAFFGPNAGKCEATNKLVAQAQAHWCAFLDADDVMLPERLARQLAFHQENPAVAASSCHCTYIDSTGNYLGVQRYLGLRTVEECQQALANNEFVKCAFTGFLTFKQAFIEAGGLRNESWPCDDFDFFNRLIEKGHPLVIIQEILMNYRVHPSSITATKPMHMFDIMDYAAHCASLRRSHKPEITYAEFMALRNQEPWWKKLDRKRYGYSIIYHREASFAMKTKKYFSFSWLVLTASILSPKFVLATIFNRITKPVQA</sequence>
<dbReference type="SUPFAM" id="SSF53448">
    <property type="entry name" value="Nucleotide-diphospho-sugar transferases"/>
    <property type="match status" value="1"/>
</dbReference>
<dbReference type="PANTHER" id="PTHR22916:SF3">
    <property type="entry name" value="UDP-GLCNAC:BETAGAL BETA-1,3-N-ACETYLGLUCOSAMINYLTRANSFERASE-LIKE PROTEIN 1"/>
    <property type="match status" value="1"/>
</dbReference>
<proteinExistence type="predicted"/>
<evidence type="ECO:0000256" key="1">
    <source>
        <dbReference type="SAM" id="Phobius"/>
    </source>
</evidence>
<gene>
    <name evidence="3" type="ORF">EU557_00085</name>
</gene>
<dbReference type="OrthoDB" id="9815829at2"/>
<dbReference type="Gene3D" id="3.90.550.10">
    <property type="entry name" value="Spore Coat Polysaccharide Biosynthesis Protein SpsA, Chain A"/>
    <property type="match status" value="1"/>
</dbReference>
<keyword evidence="4" id="KW-1185">Reference proteome</keyword>
<feature type="transmembrane region" description="Helical" evidence="1">
    <location>
        <begin position="285"/>
        <end position="308"/>
    </location>
</feature>
<name>A0A4Z0MS01_9BACT</name>
<accession>A0A4Z0MS01</accession>